<dbReference type="InterPro" id="IPR001296">
    <property type="entry name" value="Glyco_trans_1"/>
</dbReference>
<feature type="domain" description="Glycosyltransferase subfamily 4-like N-terminal" evidence="2">
    <location>
        <begin position="28"/>
        <end position="143"/>
    </location>
</feature>
<comment type="caution">
    <text evidence="3">The sequence shown here is derived from an EMBL/GenBank/DDBJ whole genome shotgun (WGS) entry which is preliminary data.</text>
</comment>
<sequence>MAAIAQIVESFAYGTAKSVLQLCRFIGPEHRITIFYGVRPGTDLELPEVDPRVTLTPLPGSGPAKHASNVRFLARSLQRGFDVVHGHSSYGGLYAKLTGPKLGLRTLYSPRGYSFLRQDFPAVSRWAFRTVESLTAKRCTTISCGPYEHRLSQELGGESICINNGFDIRRPLAVDQLRPVVLGVGRICPQKGFDRFLDIAKRCPEHEFLWVGESAPGCEPDPASVPANLRLLPYLPHEQLLDQITHSRVIMLPSRWEGLSRFLIESVCMGKAIITSRFPANLDCLDGDPKGQQFANGFACEEIEDYVGAIGHLMADDGMLQRMQQASHRFAKQNFDIDIIAQRWRELYDSTKQTV</sequence>
<reference evidence="3 4" key="1">
    <citation type="submission" date="2019-08" db="EMBL/GenBank/DDBJ databases">
        <authorList>
            <person name="Dhanesh K."/>
            <person name="Kumar G."/>
            <person name="Sasikala C."/>
            <person name="Venkata Ramana C."/>
        </authorList>
    </citation>
    <scope>NUCLEOTIDE SEQUENCE [LARGE SCALE GENOMIC DNA]</scope>
    <source>
        <strain evidence="3 4">JC645</strain>
    </source>
</reference>
<dbReference type="GO" id="GO:0016757">
    <property type="term" value="F:glycosyltransferase activity"/>
    <property type="evidence" value="ECO:0007669"/>
    <property type="project" value="InterPro"/>
</dbReference>
<dbReference type="InterPro" id="IPR028098">
    <property type="entry name" value="Glyco_trans_4-like_N"/>
</dbReference>
<dbReference type="AlphaFoldDB" id="A0A5M6CW37"/>
<accession>A0A5M6CW37</accession>
<keyword evidence="4" id="KW-1185">Reference proteome</keyword>
<name>A0A5M6CW37_9BACT</name>
<evidence type="ECO:0000259" key="2">
    <source>
        <dbReference type="Pfam" id="PF13579"/>
    </source>
</evidence>
<gene>
    <name evidence="3" type="ORF">FYK55_24590</name>
</gene>
<evidence type="ECO:0000313" key="4">
    <source>
        <dbReference type="Proteomes" id="UP000324479"/>
    </source>
</evidence>
<evidence type="ECO:0000313" key="3">
    <source>
        <dbReference type="EMBL" id="KAA5539293.1"/>
    </source>
</evidence>
<dbReference type="Proteomes" id="UP000324479">
    <property type="component" value="Unassembled WGS sequence"/>
</dbReference>
<dbReference type="Pfam" id="PF00534">
    <property type="entry name" value="Glycos_transf_1"/>
    <property type="match status" value="1"/>
</dbReference>
<dbReference type="Gene3D" id="3.40.50.2000">
    <property type="entry name" value="Glycogen Phosphorylase B"/>
    <property type="match status" value="2"/>
</dbReference>
<dbReference type="PANTHER" id="PTHR12526">
    <property type="entry name" value="GLYCOSYLTRANSFERASE"/>
    <property type="match status" value="1"/>
</dbReference>
<feature type="domain" description="Glycosyl transferase family 1" evidence="1">
    <location>
        <begin position="168"/>
        <end position="327"/>
    </location>
</feature>
<protein>
    <submittedName>
        <fullName evidence="3">Glycosyltransferase family 4 protein</fullName>
    </submittedName>
</protein>
<dbReference type="Pfam" id="PF13579">
    <property type="entry name" value="Glyco_trans_4_4"/>
    <property type="match status" value="1"/>
</dbReference>
<dbReference type="SUPFAM" id="SSF53756">
    <property type="entry name" value="UDP-Glycosyltransferase/glycogen phosphorylase"/>
    <property type="match status" value="1"/>
</dbReference>
<evidence type="ECO:0000259" key="1">
    <source>
        <dbReference type="Pfam" id="PF00534"/>
    </source>
</evidence>
<dbReference type="CDD" id="cd03801">
    <property type="entry name" value="GT4_PimA-like"/>
    <property type="match status" value="1"/>
</dbReference>
<keyword evidence="3" id="KW-0808">Transferase</keyword>
<dbReference type="EMBL" id="VWOX01000020">
    <property type="protein sequence ID" value="KAA5539293.1"/>
    <property type="molecule type" value="Genomic_DNA"/>
</dbReference>
<proteinExistence type="predicted"/>
<organism evidence="3 4">
    <name type="scientific">Roseiconus nitratireducens</name>
    <dbReference type="NCBI Taxonomy" id="2605748"/>
    <lineage>
        <taxon>Bacteria</taxon>
        <taxon>Pseudomonadati</taxon>
        <taxon>Planctomycetota</taxon>
        <taxon>Planctomycetia</taxon>
        <taxon>Pirellulales</taxon>
        <taxon>Pirellulaceae</taxon>
        <taxon>Roseiconus</taxon>
    </lineage>
</organism>
<dbReference type="RefSeq" id="WP_150079292.1">
    <property type="nucleotide sequence ID" value="NZ_VWOX01000020.1"/>
</dbReference>